<dbReference type="SFLD" id="SFLDG01064">
    <property type="entry name" value="F420__menaquinone_cofactor_bio"/>
    <property type="match status" value="1"/>
</dbReference>
<evidence type="ECO:0000256" key="5">
    <source>
        <dbReference type="ARBA" id="ARBA00023014"/>
    </source>
</evidence>
<evidence type="ECO:0000256" key="7">
    <source>
        <dbReference type="PIRSR" id="PIRSR004762-2"/>
    </source>
</evidence>
<feature type="domain" description="Radical SAM core" evidence="8">
    <location>
        <begin position="60"/>
        <end position="296"/>
    </location>
</feature>
<feature type="binding site" evidence="6">
    <location>
        <position position="78"/>
    </location>
    <ligand>
        <name>[4Fe-4S] cluster</name>
        <dbReference type="ChEBI" id="CHEBI:49883"/>
        <note>4Fe-4S-S-AdoMet</note>
    </ligand>
</feature>
<dbReference type="SFLD" id="SFLDF00343">
    <property type="entry name" value="aminofutalosine_synthase_(mqnE"/>
    <property type="match status" value="1"/>
</dbReference>
<dbReference type="GO" id="GO:0044689">
    <property type="term" value="F:7,8-didemethyl-8-hydroxy-5-deazariboflavin synthase activity"/>
    <property type="evidence" value="ECO:0007669"/>
    <property type="project" value="TreeGrafter"/>
</dbReference>
<dbReference type="CDD" id="cd01335">
    <property type="entry name" value="Radical_SAM"/>
    <property type="match status" value="1"/>
</dbReference>
<comment type="cofactor">
    <cofactor evidence="6">
        <name>[4Fe-4S] cluster</name>
        <dbReference type="ChEBI" id="CHEBI:49883"/>
    </cofactor>
    <text evidence="6">Binds 1 [4Fe-4S] cluster. The cluster is coordinated with 3 cysteines and an exchangeable S-adenosyl-L-methionine.</text>
</comment>
<dbReference type="SFLD" id="SFLDG01389">
    <property type="entry name" value="menaquinone_synthsis_involved"/>
    <property type="match status" value="1"/>
</dbReference>
<evidence type="ECO:0000256" key="4">
    <source>
        <dbReference type="ARBA" id="ARBA00023004"/>
    </source>
</evidence>
<name>A0A060HQN5_9ARCH</name>
<dbReference type="KEGG" id="nvn:NVIE_015990"/>
<dbReference type="SUPFAM" id="SSF102114">
    <property type="entry name" value="Radical SAM enzymes"/>
    <property type="match status" value="1"/>
</dbReference>
<dbReference type="GO" id="GO:0046872">
    <property type="term" value="F:metal ion binding"/>
    <property type="evidence" value="ECO:0007669"/>
    <property type="project" value="UniProtKB-KW"/>
</dbReference>
<dbReference type="HOGENOM" id="CLU_040406_0_0_2"/>
<dbReference type="GO" id="GO:0016765">
    <property type="term" value="F:transferase activity, transferring alkyl or aryl (other than methyl) groups"/>
    <property type="evidence" value="ECO:0007669"/>
    <property type="project" value="InterPro"/>
</dbReference>
<dbReference type="GO" id="GO:0051539">
    <property type="term" value="F:4 iron, 4 sulfur cluster binding"/>
    <property type="evidence" value="ECO:0007669"/>
    <property type="project" value="UniProtKB-KW"/>
</dbReference>
<dbReference type="PROSITE" id="PS51918">
    <property type="entry name" value="RADICAL_SAM"/>
    <property type="match status" value="1"/>
</dbReference>
<dbReference type="GeneID" id="74946866"/>
<sequence>MQSIADAFGKVGGTPALEKALAGEEELSYEDGVQLMNEENLFLLGAAADRLRRDLCGNTVTFVASYYLNYTNVCAASCPLCAFYRKGNEEDAYTLSTEQVVARAKIAIEQMGATELHIVGGFHPKLGLEYYENMMRAIKSEHPKVTIKALTPAEVFFIARLTRNSVKEVLLRLKAAGLDALPGGGAEIFHPDTRKKIVIGKCSGEEWLDTARQAHELGIRSNCTMLFGHIEKPEHIVDHVIKIRELHKKTGGFTTFIPLKFSLENTELEQKEMIKSESSSPYDLRVIAVSRLLLGNTLKNISVYWVALGKKISQVALSYGGNDMVGTAFSEEIFKAAGKASGTSLQELASMVREIKREPAQRDTFFNIIQRF</sequence>
<dbReference type="SFLD" id="SFLDS00029">
    <property type="entry name" value="Radical_SAM"/>
    <property type="match status" value="1"/>
</dbReference>
<dbReference type="PIRSF" id="PIRSF004762">
    <property type="entry name" value="CHP00423"/>
    <property type="match status" value="1"/>
</dbReference>
<dbReference type="PANTHER" id="PTHR43076">
    <property type="entry name" value="FO SYNTHASE (COFH)"/>
    <property type="match status" value="1"/>
</dbReference>
<organism evidence="9 10">
    <name type="scientific">Nitrososphaera viennensis EN76</name>
    <dbReference type="NCBI Taxonomy" id="926571"/>
    <lineage>
        <taxon>Archaea</taxon>
        <taxon>Nitrososphaerota</taxon>
        <taxon>Nitrososphaeria</taxon>
        <taxon>Nitrososphaerales</taxon>
        <taxon>Nitrososphaeraceae</taxon>
        <taxon>Nitrososphaera</taxon>
    </lineage>
</organism>
<protein>
    <submittedName>
        <fullName evidence="9">FO synthase subunit 2</fullName>
        <ecNumber evidence="9">2.5.1.-</ecNumber>
    </submittedName>
</protein>
<dbReference type="InterPro" id="IPR013785">
    <property type="entry name" value="Aldolase_TIM"/>
</dbReference>
<evidence type="ECO:0000256" key="3">
    <source>
        <dbReference type="ARBA" id="ARBA00022723"/>
    </source>
</evidence>
<dbReference type="Proteomes" id="UP000027093">
    <property type="component" value="Chromosome"/>
</dbReference>
<dbReference type="PANTHER" id="PTHR43076:SF14">
    <property type="entry name" value="RADICAL SAM DOMAIN PROTEIN"/>
    <property type="match status" value="1"/>
</dbReference>
<evidence type="ECO:0000313" key="10">
    <source>
        <dbReference type="Proteomes" id="UP000027093"/>
    </source>
</evidence>
<dbReference type="InterPro" id="IPR045567">
    <property type="entry name" value="CofH/MnqC-like_C"/>
</dbReference>
<dbReference type="InterPro" id="IPR034405">
    <property type="entry name" value="F420"/>
</dbReference>
<keyword evidence="1 6" id="KW-0004">4Fe-4S</keyword>
<accession>A0A060HQN5</accession>
<keyword evidence="2 6" id="KW-0949">S-adenosyl-L-methionine</keyword>
<dbReference type="InterPro" id="IPR058240">
    <property type="entry name" value="rSAM_sf"/>
</dbReference>
<keyword evidence="4 6" id="KW-0408">Iron</keyword>
<evidence type="ECO:0000259" key="8">
    <source>
        <dbReference type="PROSITE" id="PS51918"/>
    </source>
</evidence>
<evidence type="ECO:0000256" key="2">
    <source>
        <dbReference type="ARBA" id="ARBA00022691"/>
    </source>
</evidence>
<dbReference type="RefSeq" id="WP_227717294.1">
    <property type="nucleotide sequence ID" value="NZ_CP007536.1"/>
</dbReference>
<dbReference type="Pfam" id="PF19288">
    <property type="entry name" value="CofH_C"/>
    <property type="match status" value="1"/>
</dbReference>
<feature type="binding site" evidence="6">
    <location>
        <position position="81"/>
    </location>
    <ligand>
        <name>[4Fe-4S] cluster</name>
        <dbReference type="ChEBI" id="CHEBI:49883"/>
        <note>4Fe-4S-S-AdoMet</note>
    </ligand>
</feature>
<dbReference type="Gene3D" id="3.20.20.70">
    <property type="entry name" value="Aldolase class I"/>
    <property type="match status" value="1"/>
</dbReference>
<feature type="binding site" evidence="7">
    <location>
        <position position="187"/>
    </location>
    <ligand>
        <name>S-adenosyl-L-methionine</name>
        <dbReference type="ChEBI" id="CHEBI:59789"/>
    </ligand>
</feature>
<dbReference type="InterPro" id="IPR020050">
    <property type="entry name" value="FO_synthase_su2"/>
</dbReference>
<dbReference type="STRING" id="926571.NVIE_015990"/>
<reference evidence="9 10" key="1">
    <citation type="journal article" date="2014" name="Int. J. Syst. Evol. Microbiol.">
        <title>Nitrososphaera viennensis gen. nov., sp. nov., an aerobic and mesophilic, ammonia-oxidizing archaeon from soil and a member of the archaeal phylum Thaumarchaeota.</title>
        <authorList>
            <person name="Stieglmeier M."/>
            <person name="Klingl A."/>
            <person name="Alves R.J."/>
            <person name="Rittmann S.K."/>
            <person name="Melcher M."/>
            <person name="Leisch N."/>
            <person name="Schleper C."/>
        </authorList>
    </citation>
    <scope>NUCLEOTIDE SEQUENCE [LARGE SCALE GENOMIC DNA]</scope>
    <source>
        <strain evidence="9">EN76</strain>
    </source>
</reference>
<dbReference type="EC" id="2.5.1.-" evidence="9"/>
<evidence type="ECO:0000256" key="1">
    <source>
        <dbReference type="ARBA" id="ARBA00022485"/>
    </source>
</evidence>
<gene>
    <name evidence="9" type="primary">cofH2</name>
    <name evidence="9" type="ORF">NVIE_015990</name>
</gene>
<dbReference type="InterPro" id="IPR007197">
    <property type="entry name" value="rSAM"/>
</dbReference>
<proteinExistence type="predicted"/>
<keyword evidence="10" id="KW-1185">Reference proteome</keyword>
<dbReference type="EMBL" id="CP007536">
    <property type="protein sequence ID" value="AIC15851.1"/>
    <property type="molecule type" value="Genomic_DNA"/>
</dbReference>
<keyword evidence="9" id="KW-0808">Transferase</keyword>
<dbReference type="NCBIfam" id="TIGR00423">
    <property type="entry name" value="CofH family radical SAM protein"/>
    <property type="match status" value="1"/>
</dbReference>
<dbReference type="AlphaFoldDB" id="A0A060HQN5"/>
<keyword evidence="3" id="KW-0479">Metal-binding</keyword>
<evidence type="ECO:0000313" key="9">
    <source>
        <dbReference type="EMBL" id="AIC15851.1"/>
    </source>
</evidence>
<keyword evidence="5 6" id="KW-0411">Iron-sulfur</keyword>
<evidence type="ECO:0000256" key="6">
    <source>
        <dbReference type="PIRSR" id="PIRSR004762-1"/>
    </source>
</evidence>
<dbReference type="SFLD" id="SFLDF00342">
    <property type="entry name" value="cyclic_dehypoxanthine_futalosi"/>
    <property type="match status" value="1"/>
</dbReference>
<dbReference type="Pfam" id="PF04055">
    <property type="entry name" value="Radical_SAM"/>
    <property type="match status" value="1"/>
</dbReference>
<feature type="binding site" evidence="6">
    <location>
        <position position="74"/>
    </location>
    <ligand>
        <name>[4Fe-4S] cluster</name>
        <dbReference type="ChEBI" id="CHEBI:49883"/>
        <note>4Fe-4S-S-AdoMet</note>
    </ligand>
</feature>